<protein>
    <submittedName>
        <fullName evidence="1">Uncharacterized protein</fullName>
    </submittedName>
</protein>
<evidence type="ECO:0000313" key="1">
    <source>
        <dbReference type="EMBL" id="KAB7728135.1"/>
    </source>
</evidence>
<comment type="caution">
    <text evidence="1">The sequence shown here is derived from an EMBL/GenBank/DDBJ whole genome shotgun (WGS) entry which is preliminary data.</text>
</comment>
<evidence type="ECO:0000313" key="2">
    <source>
        <dbReference type="Proteomes" id="UP000488299"/>
    </source>
</evidence>
<gene>
    <name evidence="1" type="ORF">F5984_20535</name>
</gene>
<sequence>MEDSLLKVLTALDPDPEALADEGISVEDRHMNYAQLAALTVGAQNCTAVIGRGGGKSDGILAPRVHMNITEMPRSSGVALGTTYIQLLDRTLPALFNGFHRLGYQRDVDYWVRRFPDKGHGLKMPYNCPLTPEHSLFFRTDDKLSVMRLVSQDRPGTANGLSVDWLLGDEVKFLNSQKLNQEVRPINRGGADRFGHCSGHHGEWFTTDMPTTPDASWIFEAEEHANEKFNVRNIELILAVQLEIYHEKQKLATSPRNASRIARIRKLEGYLNQLRKGVTHYIEASAFVNVHVLGLSYYKDMYKNLRPAEFASSILGKRNMGVENGFYPDLDSTHHMYDAVDYAWIDGQDWEKQKRRDCRKDADIDHDKPLVISPDYGASFNCLWVAQRNSRLSLKNMTGYDEVRYLNHFYAPSPAKIRDVVQKFCEYYEYFYKKEVVFVYDHTAVGKDGKDELTYADLVYKELKRHGWRVKMEYIGQTKGHHIRYNAWGVALSERDERIARQRWNRENTRVGFEAMTQTRTKQGKHGFEKDKSDERNKAIDQWKTTHLTDAIDNLFYYLTFLSTNQQDLLPPAFSR</sequence>
<dbReference type="RefSeq" id="WP_152126081.1">
    <property type="nucleotide sequence ID" value="NZ_WELI01000009.1"/>
</dbReference>
<dbReference type="Proteomes" id="UP000488299">
    <property type="component" value="Unassembled WGS sequence"/>
</dbReference>
<proteinExistence type="predicted"/>
<dbReference type="EMBL" id="WELI01000009">
    <property type="protein sequence ID" value="KAB7728135.1"/>
    <property type="molecule type" value="Genomic_DNA"/>
</dbReference>
<accession>A0A7J5TVG3</accession>
<keyword evidence="2" id="KW-1185">Reference proteome</keyword>
<dbReference type="AlphaFoldDB" id="A0A7J5TVG3"/>
<name>A0A7J5TVG3_9BACT</name>
<reference evidence="1 2" key="1">
    <citation type="submission" date="2019-10" db="EMBL/GenBank/DDBJ databases">
        <title>Rudanella paleaurantiibacter sp. nov., isolated from sludge.</title>
        <authorList>
            <person name="Xu S.Q."/>
        </authorList>
    </citation>
    <scope>NUCLEOTIDE SEQUENCE [LARGE SCALE GENOMIC DNA]</scope>
    <source>
        <strain evidence="1 2">HX-22-17</strain>
    </source>
</reference>
<organism evidence="1 2">
    <name type="scientific">Rudanella paleaurantiibacter</name>
    <dbReference type="NCBI Taxonomy" id="2614655"/>
    <lineage>
        <taxon>Bacteria</taxon>
        <taxon>Pseudomonadati</taxon>
        <taxon>Bacteroidota</taxon>
        <taxon>Cytophagia</taxon>
        <taxon>Cytophagales</taxon>
        <taxon>Cytophagaceae</taxon>
        <taxon>Rudanella</taxon>
    </lineage>
</organism>